<keyword evidence="4 5" id="KW-0406">Ion transport</keyword>
<keyword evidence="3 5" id="KW-0375">Hydrogen ion transport</keyword>
<dbReference type="GO" id="GO:0016887">
    <property type="term" value="F:ATP hydrolysis activity"/>
    <property type="evidence" value="ECO:0007669"/>
    <property type="project" value="TreeGrafter"/>
</dbReference>
<evidence type="ECO:0000256" key="1">
    <source>
        <dbReference type="ARBA" id="ARBA00010066"/>
    </source>
</evidence>
<evidence type="ECO:0000256" key="4">
    <source>
        <dbReference type="ARBA" id="ARBA00023065"/>
    </source>
</evidence>
<evidence type="ECO:0000256" key="2">
    <source>
        <dbReference type="ARBA" id="ARBA00022448"/>
    </source>
</evidence>
<dbReference type="PANTHER" id="PTHR12713">
    <property type="entry name" value="VACUOLAR ATP SYNTHASE SUBUNIT G"/>
    <property type="match status" value="1"/>
</dbReference>
<feature type="region of interest" description="Disordered" evidence="6">
    <location>
        <begin position="51"/>
        <end position="75"/>
    </location>
</feature>
<evidence type="ECO:0000313" key="7">
    <source>
        <dbReference type="EMBL" id="THH09924.1"/>
    </source>
</evidence>
<comment type="function">
    <text evidence="5">Subunit of the V1 complex of vacuolar(H+)-ATPase (V-ATPase), a multisubunit enzyme composed of a peripheral complex (V1) that hydrolyzes ATP and a membrane integral complex (V0) that translocates protons. V-ATPase is responsible for acidifying and maintaining the pH of intracellular compartments and in some cell types, is targeted to the plasma membrane, where it is responsible for acidifying the extracellular environment.</text>
</comment>
<comment type="similarity">
    <text evidence="1 5">Belongs to the V-ATPase G subunit family.</text>
</comment>
<dbReference type="GO" id="GO:0046961">
    <property type="term" value="F:proton-transporting ATPase activity, rotational mechanism"/>
    <property type="evidence" value="ECO:0007669"/>
    <property type="project" value="InterPro"/>
</dbReference>
<feature type="compositionally biased region" description="Basic and acidic residues" evidence="6">
    <location>
        <begin position="51"/>
        <end position="63"/>
    </location>
</feature>
<dbReference type="AlphaFoldDB" id="A0A4S4LDL3"/>
<keyword evidence="8" id="KW-1185">Reference proteome</keyword>
<accession>A0A4S4LDL3</accession>
<sequence>MASSQNQGIQTLLEAEKDAAKVVQEARQYRIQRVKDARSEADKEIEQYRALKESESKEFEDSRVGTTQTSQSTIDKRTEEMLDQITNSYKQNKDNVVMKLLDRVVLVKPELHRNLRKIENP</sequence>
<comment type="subunit">
    <text evidence="5">V-ATPase is a heteromultimeric enzyme made up of two complexes: the ATP-hydrolytic V1 complex and the proton translocation V0 complex.</text>
</comment>
<reference evidence="7 8" key="1">
    <citation type="submission" date="2019-02" db="EMBL/GenBank/DDBJ databases">
        <title>Genome sequencing of the rare red list fungi Phellinidium pouzarii.</title>
        <authorList>
            <person name="Buettner E."/>
            <person name="Kellner H."/>
        </authorList>
    </citation>
    <scope>NUCLEOTIDE SEQUENCE [LARGE SCALE GENOMIC DNA]</scope>
    <source>
        <strain evidence="7 8">DSM 108285</strain>
    </source>
</reference>
<dbReference type="FunFam" id="1.20.5.2950:FF:000001">
    <property type="entry name" value="V-type proton ATPase subunit G"/>
    <property type="match status" value="1"/>
</dbReference>
<proteinExistence type="inferred from homology"/>
<evidence type="ECO:0000313" key="8">
    <source>
        <dbReference type="Proteomes" id="UP000308199"/>
    </source>
</evidence>
<evidence type="ECO:0000256" key="3">
    <source>
        <dbReference type="ARBA" id="ARBA00022781"/>
    </source>
</evidence>
<feature type="compositionally biased region" description="Polar residues" evidence="6">
    <location>
        <begin position="64"/>
        <end position="73"/>
    </location>
</feature>
<dbReference type="InterPro" id="IPR005124">
    <property type="entry name" value="V-ATPase_G"/>
</dbReference>
<protein>
    <recommendedName>
        <fullName evidence="5">V-type proton ATPase subunit G</fullName>
    </recommendedName>
</protein>
<evidence type="ECO:0000256" key="6">
    <source>
        <dbReference type="SAM" id="MobiDB-lite"/>
    </source>
</evidence>
<dbReference type="Gene3D" id="1.20.5.2950">
    <property type="match status" value="1"/>
</dbReference>
<dbReference type="Proteomes" id="UP000308199">
    <property type="component" value="Unassembled WGS sequence"/>
</dbReference>
<dbReference type="PANTHER" id="PTHR12713:SF11">
    <property type="entry name" value="V-TYPE PROTON ATPASE SUBUNIT G"/>
    <property type="match status" value="1"/>
</dbReference>
<keyword evidence="2 5" id="KW-0813">Transport</keyword>
<dbReference type="GO" id="GO:0000221">
    <property type="term" value="C:vacuolar proton-transporting V-type ATPase, V1 domain"/>
    <property type="evidence" value="ECO:0007669"/>
    <property type="project" value="TreeGrafter"/>
</dbReference>
<gene>
    <name evidence="7" type="ORF">EW145_g1682</name>
</gene>
<comment type="caution">
    <text evidence="7">The sequence shown here is derived from an EMBL/GenBank/DDBJ whole genome shotgun (WGS) entry which is preliminary data.</text>
</comment>
<dbReference type="NCBIfam" id="TIGR01147">
    <property type="entry name" value="V_ATP_synt_G"/>
    <property type="match status" value="1"/>
</dbReference>
<evidence type="ECO:0000256" key="5">
    <source>
        <dbReference type="RuleBase" id="RU364019"/>
    </source>
</evidence>
<organism evidence="7 8">
    <name type="scientific">Phellinidium pouzarii</name>
    <dbReference type="NCBI Taxonomy" id="167371"/>
    <lineage>
        <taxon>Eukaryota</taxon>
        <taxon>Fungi</taxon>
        <taxon>Dikarya</taxon>
        <taxon>Basidiomycota</taxon>
        <taxon>Agaricomycotina</taxon>
        <taxon>Agaricomycetes</taxon>
        <taxon>Hymenochaetales</taxon>
        <taxon>Hymenochaetaceae</taxon>
        <taxon>Phellinidium</taxon>
    </lineage>
</organism>
<name>A0A4S4LDL3_9AGAM</name>
<dbReference type="EMBL" id="SGPK01000049">
    <property type="protein sequence ID" value="THH09924.1"/>
    <property type="molecule type" value="Genomic_DNA"/>
</dbReference>
<dbReference type="Pfam" id="PF03179">
    <property type="entry name" value="V-ATPase_G"/>
    <property type="match status" value="1"/>
</dbReference>
<dbReference type="OrthoDB" id="250802at2759"/>